<dbReference type="InterPro" id="IPR007527">
    <property type="entry name" value="Znf_SWIM"/>
</dbReference>
<dbReference type="GO" id="GO:0008270">
    <property type="term" value="F:zinc ion binding"/>
    <property type="evidence" value="ECO:0007669"/>
    <property type="project" value="InterPro"/>
</dbReference>
<reference evidence="2" key="1">
    <citation type="submission" date="2020-03" db="EMBL/GenBank/DDBJ databases">
        <title>The deep terrestrial virosphere.</title>
        <authorList>
            <person name="Holmfeldt K."/>
            <person name="Nilsson E."/>
            <person name="Simone D."/>
            <person name="Lopez-Fernandez M."/>
            <person name="Wu X."/>
            <person name="de Brujin I."/>
            <person name="Lundin D."/>
            <person name="Andersson A."/>
            <person name="Bertilsson S."/>
            <person name="Dopson M."/>
        </authorList>
    </citation>
    <scope>NUCLEOTIDE SEQUENCE</scope>
    <source>
        <strain evidence="2">MM415B05987</strain>
    </source>
</reference>
<dbReference type="PROSITE" id="PS50966">
    <property type="entry name" value="ZF_SWIM"/>
    <property type="match status" value="1"/>
</dbReference>
<dbReference type="AlphaFoldDB" id="A0A6M3LW03"/>
<organism evidence="2">
    <name type="scientific">viral metagenome</name>
    <dbReference type="NCBI Taxonomy" id="1070528"/>
    <lineage>
        <taxon>unclassified sequences</taxon>
        <taxon>metagenomes</taxon>
        <taxon>organismal metagenomes</taxon>
    </lineage>
</organism>
<feature type="domain" description="SWIM-type" evidence="1">
    <location>
        <begin position="21"/>
        <end position="59"/>
    </location>
</feature>
<protein>
    <recommendedName>
        <fullName evidence="1">SWIM-type domain-containing protein</fullName>
    </recommendedName>
</protein>
<sequence length="127" mass="14681">MSKQYNFLAEVPSKSNPNKHYTIKVDESGLFSCNCPSWIFNTRRNRTCKHIDSIRTDGVTMDGVGRIITAVESEKHYGARSGQKIPIMCKNYPEQCDDCKMRFICWTSREAEFDVDTLRKAGIYKDR</sequence>
<evidence type="ECO:0000313" key="2">
    <source>
        <dbReference type="EMBL" id="QJA97732.1"/>
    </source>
</evidence>
<accession>A0A6M3LW03</accession>
<dbReference type="EMBL" id="MT143520">
    <property type="protein sequence ID" value="QJA97732.1"/>
    <property type="molecule type" value="Genomic_DNA"/>
</dbReference>
<proteinExistence type="predicted"/>
<evidence type="ECO:0000259" key="1">
    <source>
        <dbReference type="PROSITE" id="PS50966"/>
    </source>
</evidence>
<name>A0A6M3LW03_9ZZZZ</name>
<gene>
    <name evidence="2" type="ORF">MM415B05987_0002</name>
</gene>